<gene>
    <name evidence="2" type="ORF">EKG37_02335</name>
</gene>
<feature type="transmembrane region" description="Helical" evidence="1">
    <location>
        <begin position="457"/>
        <end position="482"/>
    </location>
</feature>
<feature type="transmembrane region" description="Helical" evidence="1">
    <location>
        <begin position="250"/>
        <end position="270"/>
    </location>
</feature>
<organism evidence="2 3">
    <name type="scientific">Bacillus yapensis</name>
    <dbReference type="NCBI Taxonomy" id="2492960"/>
    <lineage>
        <taxon>Bacteria</taxon>
        <taxon>Bacillati</taxon>
        <taxon>Bacillota</taxon>
        <taxon>Bacilli</taxon>
        <taxon>Bacillales</taxon>
        <taxon>Bacillaceae</taxon>
        <taxon>Bacillus</taxon>
    </lineage>
</organism>
<feature type="transmembrane region" description="Helical" evidence="1">
    <location>
        <begin position="225"/>
        <end position="244"/>
    </location>
</feature>
<feature type="transmembrane region" description="Helical" evidence="1">
    <location>
        <begin position="672"/>
        <end position="693"/>
    </location>
</feature>
<dbReference type="AlphaFoldDB" id="A0A431WMJ5"/>
<protein>
    <submittedName>
        <fullName evidence="2">DUF2142 domain-containing protein</fullName>
    </submittedName>
</protein>
<keyword evidence="3" id="KW-1185">Reference proteome</keyword>
<feature type="transmembrane region" description="Helical" evidence="1">
    <location>
        <begin position="639"/>
        <end position="660"/>
    </location>
</feature>
<feature type="transmembrane region" description="Helical" evidence="1">
    <location>
        <begin position="574"/>
        <end position="593"/>
    </location>
</feature>
<sequence length="697" mass="79718">MDRNWCYINWSIFNSEVIERFRRRINTMQSLTYVKEELKNNWVSWGLFIVVLLLFAVSIYDYRDIFLSPRDIENSVVNQNKSNETIGEITGDMEISQTFIAEKDNFSRIQIPFGTFNRENVGTLDIKLLNDREEVLFSSTVNVQDLSDGTFTNINIPPLKDTKGKDYTLIIKSNGLEKGRSVTLWKSSEDVYSAGELLIDGDKQSGDLRFKVVDVQKKPLVKKQLFSTLSIFFLLLFTASLFAIRKVKNQLHKVFLIIIFPIGLLLAIMIPPFDQLDELEHYYRAFEVSEGNIINQMTVDGYGNYIPVSLVDTVSNVRYIHQDGYKYGLVKDAFGVRLNPENRVLLRNYASSYPPIIYLPQSLGILIGKAFDSPLLMMFLGRIINLLAYISIMYFAIKIAPIKKFVFFLLALLPISVVHATSLSADAITNSTALLFVSYILYLAYGKVAEVNWKHIMVVISIGLFIALSKLVYIPMILLFLIIPFKKFKDKKDYINKIILVLIGCTIPFIIWNLLNISNLSVPDLRINQNVSPKDQVMFVLTHPLYYMKVVLDTMYSLGPTQLITMVGKAATNYVYQAPSIVIYTYIFMLLFFGIVNDKNDLLVEHRKIDKGIFLLIFISVFVLIYTALYVGITNIGDPIIGGIQGRYFIPIAVFLILSLSNRQIVTNDKKLEFLVSTIIHSAIYLLLLQYIFQINQ</sequence>
<dbReference type="EMBL" id="RXNT01000001">
    <property type="protein sequence ID" value="RTR36414.1"/>
    <property type="molecule type" value="Genomic_DNA"/>
</dbReference>
<accession>A0A431WMJ5</accession>
<feature type="transmembrane region" description="Helical" evidence="1">
    <location>
        <begin position="427"/>
        <end position="445"/>
    </location>
</feature>
<dbReference type="OrthoDB" id="2220917at2"/>
<evidence type="ECO:0000256" key="1">
    <source>
        <dbReference type="SAM" id="Phobius"/>
    </source>
</evidence>
<feature type="transmembrane region" description="Helical" evidence="1">
    <location>
        <begin position="613"/>
        <end position="633"/>
    </location>
</feature>
<dbReference type="InterPro" id="IPR018674">
    <property type="entry name" value="DUF2142_membrane"/>
</dbReference>
<feature type="transmembrane region" description="Helical" evidence="1">
    <location>
        <begin position="375"/>
        <end position="396"/>
    </location>
</feature>
<comment type="caution">
    <text evidence="2">The sequence shown here is derived from an EMBL/GenBank/DDBJ whole genome shotgun (WGS) entry which is preliminary data.</text>
</comment>
<feature type="transmembrane region" description="Helical" evidence="1">
    <location>
        <begin position="42"/>
        <end position="60"/>
    </location>
</feature>
<keyword evidence="1" id="KW-0472">Membrane</keyword>
<keyword evidence="1" id="KW-0812">Transmembrane</keyword>
<name>A0A431WMJ5_9BACI</name>
<keyword evidence="1" id="KW-1133">Transmembrane helix</keyword>
<dbReference type="Proteomes" id="UP000271374">
    <property type="component" value="Unassembled WGS sequence"/>
</dbReference>
<feature type="transmembrane region" description="Helical" evidence="1">
    <location>
        <begin position="402"/>
        <end position="420"/>
    </location>
</feature>
<reference evidence="2 3" key="1">
    <citation type="submission" date="2018-12" db="EMBL/GenBank/DDBJ databases">
        <title>Bacillus yapensis draft genome sequence.</title>
        <authorList>
            <person name="Yu L."/>
            <person name="Xu X."/>
            <person name="Tang X."/>
        </authorList>
    </citation>
    <scope>NUCLEOTIDE SEQUENCE [LARGE SCALE GENOMIC DNA]</scope>
    <source>
        <strain evidence="2 3">XXST-01</strain>
    </source>
</reference>
<evidence type="ECO:0000313" key="2">
    <source>
        <dbReference type="EMBL" id="RTR36414.1"/>
    </source>
</evidence>
<proteinExistence type="predicted"/>
<dbReference type="Pfam" id="PF09913">
    <property type="entry name" value="DUF2142"/>
    <property type="match status" value="1"/>
</dbReference>
<evidence type="ECO:0000313" key="3">
    <source>
        <dbReference type="Proteomes" id="UP000271374"/>
    </source>
</evidence>
<feature type="transmembrane region" description="Helical" evidence="1">
    <location>
        <begin position="494"/>
        <end position="515"/>
    </location>
</feature>